<evidence type="ECO:0000256" key="5">
    <source>
        <dbReference type="ARBA" id="ARBA00022842"/>
    </source>
</evidence>
<dbReference type="PRINTS" id="PR00502">
    <property type="entry name" value="NUDIXFAMILY"/>
</dbReference>
<keyword evidence="3" id="KW-0479">Metal-binding</keyword>
<evidence type="ECO:0000256" key="6">
    <source>
        <dbReference type="RuleBase" id="RU003476"/>
    </source>
</evidence>
<dbReference type="PROSITE" id="PS00893">
    <property type="entry name" value="NUDIX_BOX"/>
    <property type="match status" value="1"/>
</dbReference>
<dbReference type="Proteomes" id="UP000540698">
    <property type="component" value="Unassembled WGS sequence"/>
</dbReference>
<reference evidence="8 9" key="1">
    <citation type="submission" date="2020-04" db="EMBL/GenBank/DDBJ databases">
        <title>MicrobeNet Type strains.</title>
        <authorList>
            <person name="Nicholson A.C."/>
        </authorList>
    </citation>
    <scope>NUCLEOTIDE SEQUENCE [LARGE SCALE GENOMIC DNA]</scope>
    <source>
        <strain evidence="8 9">DSM 44956</strain>
    </source>
</reference>
<evidence type="ECO:0000256" key="1">
    <source>
        <dbReference type="ARBA" id="ARBA00001946"/>
    </source>
</evidence>
<gene>
    <name evidence="8" type="ORF">HGB38_04645</name>
</gene>
<dbReference type="EMBL" id="JAAXOS010000002">
    <property type="protein sequence ID" value="NKY25525.1"/>
    <property type="molecule type" value="Genomic_DNA"/>
</dbReference>
<evidence type="ECO:0000259" key="7">
    <source>
        <dbReference type="PROSITE" id="PS51462"/>
    </source>
</evidence>
<keyword evidence="5" id="KW-0460">Magnesium</keyword>
<organism evidence="8 9">
    <name type="scientific">Nocardia gamkensis</name>
    <dbReference type="NCBI Taxonomy" id="352869"/>
    <lineage>
        <taxon>Bacteria</taxon>
        <taxon>Bacillati</taxon>
        <taxon>Actinomycetota</taxon>
        <taxon>Actinomycetes</taxon>
        <taxon>Mycobacteriales</taxon>
        <taxon>Nocardiaceae</taxon>
        <taxon>Nocardia</taxon>
    </lineage>
</organism>
<name>A0A7X6R1Q0_9NOCA</name>
<dbReference type="Gene3D" id="3.90.79.10">
    <property type="entry name" value="Nucleoside Triphosphate Pyrophosphohydrolase"/>
    <property type="match status" value="1"/>
</dbReference>
<dbReference type="GO" id="GO:0016818">
    <property type="term" value="F:hydrolase activity, acting on acid anhydrides, in phosphorus-containing anhydrides"/>
    <property type="evidence" value="ECO:0007669"/>
    <property type="project" value="TreeGrafter"/>
</dbReference>
<comment type="similarity">
    <text evidence="2 6">Belongs to the Nudix hydrolase family.</text>
</comment>
<evidence type="ECO:0000313" key="8">
    <source>
        <dbReference type="EMBL" id="NKY25525.1"/>
    </source>
</evidence>
<evidence type="ECO:0000256" key="2">
    <source>
        <dbReference type="ARBA" id="ARBA00005582"/>
    </source>
</evidence>
<comment type="caution">
    <text evidence="8">The sequence shown here is derived from an EMBL/GenBank/DDBJ whole genome shotgun (WGS) entry which is preliminary data.</text>
</comment>
<dbReference type="SUPFAM" id="SSF55811">
    <property type="entry name" value="Nudix"/>
    <property type="match status" value="1"/>
</dbReference>
<dbReference type="InterPro" id="IPR000086">
    <property type="entry name" value="NUDIX_hydrolase_dom"/>
</dbReference>
<dbReference type="PANTHER" id="PTHR43758">
    <property type="entry name" value="7,8-DIHYDRO-8-OXOGUANINE TRIPHOSPHATASE"/>
    <property type="match status" value="1"/>
</dbReference>
<dbReference type="GO" id="GO:0046872">
    <property type="term" value="F:metal ion binding"/>
    <property type="evidence" value="ECO:0007669"/>
    <property type="project" value="UniProtKB-KW"/>
</dbReference>
<dbReference type="AlphaFoldDB" id="A0A7X6R1Q0"/>
<evidence type="ECO:0000256" key="3">
    <source>
        <dbReference type="ARBA" id="ARBA00022723"/>
    </source>
</evidence>
<dbReference type="InterPro" id="IPR015797">
    <property type="entry name" value="NUDIX_hydrolase-like_dom_sf"/>
</dbReference>
<evidence type="ECO:0000313" key="9">
    <source>
        <dbReference type="Proteomes" id="UP000540698"/>
    </source>
</evidence>
<dbReference type="GO" id="GO:0005737">
    <property type="term" value="C:cytoplasm"/>
    <property type="evidence" value="ECO:0007669"/>
    <property type="project" value="TreeGrafter"/>
</dbReference>
<dbReference type="Pfam" id="PF00293">
    <property type="entry name" value="NUDIX"/>
    <property type="match status" value="1"/>
</dbReference>
<dbReference type="PROSITE" id="PS51462">
    <property type="entry name" value="NUDIX"/>
    <property type="match status" value="1"/>
</dbReference>
<keyword evidence="4 6" id="KW-0378">Hydrolase</keyword>
<dbReference type="InterPro" id="IPR020476">
    <property type="entry name" value="Nudix_hydrolase"/>
</dbReference>
<feature type="domain" description="Nudix hydrolase" evidence="7">
    <location>
        <begin position="15"/>
        <end position="150"/>
    </location>
</feature>
<comment type="cofactor">
    <cofactor evidence="1">
        <name>Mg(2+)</name>
        <dbReference type="ChEBI" id="CHEBI:18420"/>
    </cofactor>
</comment>
<sequence length="155" mass="17221">MSSTATETIQHAKPQRHKVTGDVHLVLRCGDTVLYGQRYNTGFEDGAWHLPAGHLEAGESVVTALIREAAEEIGVTIRPEDVQFSHIMHNSSSGGRMAIFFTVTNWQGEPTNCEPDKCSALDWFALDAPPDRMIDYCRTAMRHIAEGTPFSVYGW</sequence>
<dbReference type="CDD" id="cd04683">
    <property type="entry name" value="NUDIX_Hydrolase"/>
    <property type="match status" value="1"/>
</dbReference>
<accession>A0A7X6R1Q0</accession>
<proteinExistence type="inferred from homology"/>
<protein>
    <submittedName>
        <fullName evidence="8">NUDIX domain-containing protein</fullName>
    </submittedName>
</protein>
<evidence type="ECO:0000256" key="4">
    <source>
        <dbReference type="ARBA" id="ARBA00022801"/>
    </source>
</evidence>
<keyword evidence="9" id="KW-1185">Reference proteome</keyword>
<dbReference type="PANTHER" id="PTHR43758:SF8">
    <property type="entry name" value="8-OXO-DGTP DIPHOSPHATASE YTKD-RELATED"/>
    <property type="match status" value="1"/>
</dbReference>
<dbReference type="InterPro" id="IPR020084">
    <property type="entry name" value="NUDIX_hydrolase_CS"/>
</dbReference>